<gene>
    <name evidence="1" type="ORF">MAE30S32_40420</name>
</gene>
<reference evidence="1 2" key="1">
    <citation type="journal article" date="2019" name="Appl. Environ. Microbiol.">
        <title>Co-occurrence of broad and narrow host-range viruses infecting the toxic bloom-forming cyanobacterium Microcystis aeruginosa.</title>
        <authorList>
            <person name="Morimoto D."/>
            <person name="Tominaga K."/>
            <person name="Nishimura Y."/>
            <person name="Yoshida N."/>
            <person name="Kimura S."/>
            <person name="Sako Y."/>
            <person name="Yoshida T."/>
        </authorList>
    </citation>
    <scope>NUCLEOTIDE SEQUENCE [LARGE SCALE GENOMIC DNA]</scope>
    <source>
        <strain evidence="1 2">11-30S32</strain>
    </source>
</reference>
<dbReference type="EMBL" id="BHVU01000363">
    <property type="protein sequence ID" value="GCA95390.1"/>
    <property type="molecule type" value="Genomic_DNA"/>
</dbReference>
<dbReference type="Proteomes" id="UP000321223">
    <property type="component" value="Unassembled WGS sequence"/>
</dbReference>
<dbReference type="AlphaFoldDB" id="A0A510PPD6"/>
<evidence type="ECO:0000313" key="1">
    <source>
        <dbReference type="EMBL" id="GCA95390.1"/>
    </source>
</evidence>
<evidence type="ECO:0000313" key="2">
    <source>
        <dbReference type="Proteomes" id="UP000321223"/>
    </source>
</evidence>
<comment type="caution">
    <text evidence="1">The sequence shown here is derived from an EMBL/GenBank/DDBJ whole genome shotgun (WGS) entry which is preliminary data.</text>
</comment>
<accession>A0A510PPD6</accession>
<protein>
    <submittedName>
        <fullName evidence="1">Uncharacterized protein</fullName>
    </submittedName>
</protein>
<proteinExistence type="predicted"/>
<sequence>MTTATQLLSISALTKEDYYARDWVKFSDALNPVALIDFN</sequence>
<name>A0A510PPD6_MICAE</name>
<organism evidence="1 2">
    <name type="scientific">Microcystis aeruginosa 11-30S32</name>
    <dbReference type="NCBI Taxonomy" id="2358142"/>
    <lineage>
        <taxon>Bacteria</taxon>
        <taxon>Bacillati</taxon>
        <taxon>Cyanobacteriota</taxon>
        <taxon>Cyanophyceae</taxon>
        <taxon>Oscillatoriophycideae</taxon>
        <taxon>Chroococcales</taxon>
        <taxon>Microcystaceae</taxon>
        <taxon>Microcystis</taxon>
    </lineage>
</organism>